<protein>
    <recommendedName>
        <fullName evidence="4">DUF4352 domain-containing protein</fullName>
    </recommendedName>
</protein>
<dbReference type="EMBL" id="CP029190">
    <property type="protein sequence ID" value="QES50400.1"/>
    <property type="molecule type" value="Genomic_DNA"/>
</dbReference>
<accession>A0A5P2D755</accession>
<dbReference type="InterPro" id="IPR029051">
    <property type="entry name" value="DUF4352"/>
</dbReference>
<feature type="domain" description="DUF4352" evidence="4">
    <location>
        <begin position="104"/>
        <end position="209"/>
    </location>
</feature>
<evidence type="ECO:0000256" key="1">
    <source>
        <dbReference type="ARBA" id="ARBA00022729"/>
    </source>
</evidence>
<evidence type="ECO:0000313" key="6">
    <source>
        <dbReference type="Proteomes" id="UP000325211"/>
    </source>
</evidence>
<feature type="transmembrane region" description="Helical" evidence="3">
    <location>
        <begin position="21"/>
        <end position="45"/>
    </location>
</feature>
<reference evidence="5 6" key="1">
    <citation type="submission" date="2018-05" db="EMBL/GenBank/DDBJ databases">
        <title>Streptomyces venezuelae.</title>
        <authorList>
            <person name="Kim W."/>
            <person name="Lee N."/>
            <person name="Cho B.-K."/>
        </authorList>
    </citation>
    <scope>NUCLEOTIDE SEQUENCE [LARGE SCALE GENOMIC DNA]</scope>
    <source>
        <strain evidence="5 6">ATCC 21782</strain>
    </source>
</reference>
<dbReference type="Pfam" id="PF11611">
    <property type="entry name" value="DUF4352"/>
    <property type="match status" value="1"/>
</dbReference>
<evidence type="ECO:0000259" key="4">
    <source>
        <dbReference type="Pfam" id="PF11611"/>
    </source>
</evidence>
<evidence type="ECO:0000256" key="2">
    <source>
        <dbReference type="SAM" id="MobiDB-lite"/>
    </source>
</evidence>
<keyword evidence="3" id="KW-1133">Transmembrane helix</keyword>
<sequence>MAIGLGIAGVVKARRGSPRKGMAIAGIVLGALALPAAAGGVFFTVQIADELEERSDRYERNIDDAYDDGYDDLYGAPEPTASPTPSDLPGRTKPLAFGQTFRYDDGVEVTVKEAKGYKPEPNRYLPDRPKFAAKVTVTITNNSDKRIEVRLALPSARDDKGLEATRMYDAEVYKPFDGSLLPGQSATGVFGYGLPEDSKGLQFEIDPGPSEYEGAIWSGALS</sequence>
<evidence type="ECO:0000256" key="3">
    <source>
        <dbReference type="SAM" id="Phobius"/>
    </source>
</evidence>
<keyword evidence="3" id="KW-0812">Transmembrane</keyword>
<keyword evidence="1" id="KW-0732">Signal</keyword>
<dbReference type="AlphaFoldDB" id="A0A5P2D755"/>
<evidence type="ECO:0000313" key="5">
    <source>
        <dbReference type="EMBL" id="QES50400.1"/>
    </source>
</evidence>
<gene>
    <name evidence="5" type="ORF">DEJ50_23840</name>
</gene>
<dbReference type="RefSeq" id="WP_150210148.1">
    <property type="nucleotide sequence ID" value="NZ_CP029190.1"/>
</dbReference>
<dbReference type="InterPro" id="IPR029050">
    <property type="entry name" value="Immunoprotect_excell_Ig-like"/>
</dbReference>
<proteinExistence type="predicted"/>
<feature type="region of interest" description="Disordered" evidence="2">
    <location>
        <begin position="72"/>
        <end position="95"/>
    </location>
</feature>
<name>A0A5P2D755_STRVZ</name>
<keyword evidence="3" id="KW-0472">Membrane</keyword>
<dbReference type="Gene3D" id="2.60.40.1240">
    <property type="match status" value="1"/>
</dbReference>
<dbReference type="OrthoDB" id="4319873at2"/>
<organism evidence="5 6">
    <name type="scientific">Streptomyces venezuelae</name>
    <dbReference type="NCBI Taxonomy" id="54571"/>
    <lineage>
        <taxon>Bacteria</taxon>
        <taxon>Bacillati</taxon>
        <taxon>Actinomycetota</taxon>
        <taxon>Actinomycetes</taxon>
        <taxon>Kitasatosporales</taxon>
        <taxon>Streptomycetaceae</taxon>
        <taxon>Streptomyces</taxon>
    </lineage>
</organism>
<dbReference type="Proteomes" id="UP000325211">
    <property type="component" value="Chromosome"/>
</dbReference>